<keyword evidence="3" id="KW-1185">Reference proteome</keyword>
<dbReference type="KEGG" id="vg:29068284"/>
<keyword evidence="1" id="KW-1133">Transmembrane helix</keyword>
<keyword evidence="1" id="KW-0812">Transmembrane</keyword>
<accession>A0A192YA04</accession>
<proteinExistence type="predicted"/>
<evidence type="ECO:0000256" key="1">
    <source>
        <dbReference type="SAM" id="Phobius"/>
    </source>
</evidence>
<feature type="transmembrane region" description="Helical" evidence="1">
    <location>
        <begin position="7"/>
        <end position="27"/>
    </location>
</feature>
<dbReference type="Proteomes" id="UP000203821">
    <property type="component" value="Genome"/>
</dbReference>
<dbReference type="GeneID" id="29068284"/>
<gene>
    <name evidence="2" type="ORF">MP2_gp13A</name>
</gene>
<protein>
    <submittedName>
        <fullName evidence="2">Uncharacterized protein</fullName>
    </submittedName>
</protein>
<feature type="transmembrane region" description="Helical" evidence="1">
    <location>
        <begin position="33"/>
        <end position="55"/>
    </location>
</feature>
<dbReference type="EMBL" id="KX078568">
    <property type="protein sequence ID" value="ANM46387.1"/>
    <property type="molecule type" value="Genomic_DNA"/>
</dbReference>
<evidence type="ECO:0000313" key="3">
    <source>
        <dbReference type="Proteomes" id="UP000203821"/>
    </source>
</evidence>
<dbReference type="RefSeq" id="YP_009291537.1">
    <property type="nucleotide sequence ID" value="NC_031115.1"/>
</dbReference>
<keyword evidence="1" id="KW-0472">Membrane</keyword>
<name>A0A192YA04_9CAUD</name>
<evidence type="ECO:0000313" key="2">
    <source>
        <dbReference type="EMBL" id="ANM46387.1"/>
    </source>
</evidence>
<sequence length="57" mass="6345">MSKRNAIICTVFIWLLIVAVCFAGAMWPHVVGTILIIVVGIFFITLMSAALYAILRY</sequence>
<reference evidence="2 3" key="1">
    <citation type="submission" date="2016-04" db="EMBL/GenBank/DDBJ databases">
        <title>Comparative genomics of Morganella phages MP1 and MP2 define new clades among the T4 and T7-like Viruses.</title>
        <authorList>
            <person name="Pinto G."/>
            <person name="Oliveira A."/>
            <person name="Malgorzata L."/>
            <person name="Kropinski A."/>
            <person name="Azeredo J."/>
        </authorList>
    </citation>
    <scope>NUCLEOTIDE SEQUENCE [LARGE SCALE GENOMIC DNA]</scope>
</reference>
<organism evidence="2 3">
    <name type="scientific">Morganella phage vB_MmoP_MP2</name>
    <dbReference type="NCBI Taxonomy" id="1852627"/>
    <lineage>
        <taxon>Viruses</taxon>
        <taxon>Duplodnaviria</taxon>
        <taxon>Heunggongvirae</taxon>
        <taxon>Uroviricota</taxon>
        <taxon>Caudoviricetes</taxon>
        <taxon>Autographivirales</taxon>
        <taxon>Autotranscriptaviridae</taxon>
        <taxon>Studiervirinae</taxon>
        <taxon>Minipunavirus</taxon>
        <taxon>Minipunavirus MP2</taxon>
    </lineage>
</organism>